<organism evidence="1">
    <name type="scientific">Planktothricoides sp. SpSt-374</name>
    <dbReference type="NCBI Taxonomy" id="2282167"/>
    <lineage>
        <taxon>Bacteria</taxon>
        <taxon>Bacillati</taxon>
        <taxon>Cyanobacteriota</taxon>
        <taxon>Cyanophyceae</taxon>
        <taxon>Oscillatoriophycideae</taxon>
        <taxon>Oscillatoriales</taxon>
        <taxon>Oscillatoriaceae</taxon>
        <taxon>Planktothricoides</taxon>
    </lineage>
</organism>
<accession>A0A7C3ZPB1</accession>
<sequence>MLKVSHRWWTALGSWGAIAMLGWASPVISGVAPRVAVGREGPESLSLPNAFEVAQDMGSLCRRVRTPDGLIVRDRPDPNSPQIGSLAPNTQVTLIKDWRGINGPDGRIWVEINSPVRGFITNGFPTVASNLELCSEPVTQPTPTPTPNANLCRQVDRVAAPDGIAVRADASIRADRVGGVGPGERVTLVPNYQAVRDRNGEDRNWVEITSPVRGFVSASNLIQCQGAAAQAAPQTTPPTNPPTTANNDSLCRIVDPQLAPRGLQIRADASTFSTYRGGIPPEGRVTLKEGYKLIPDKSGEARNWVEITYPTAGFISANELLFCR</sequence>
<dbReference type="AlphaFoldDB" id="A0A7C3ZPB1"/>
<reference evidence="1" key="1">
    <citation type="journal article" date="2020" name="mSystems">
        <title>Genome- and Community-Level Interaction Insights into Carbon Utilization and Element Cycling Functions of Hydrothermarchaeota in Hydrothermal Sediment.</title>
        <authorList>
            <person name="Zhou Z."/>
            <person name="Liu Y."/>
            <person name="Xu W."/>
            <person name="Pan J."/>
            <person name="Luo Z.H."/>
            <person name="Li M."/>
        </authorList>
    </citation>
    <scope>NUCLEOTIDE SEQUENCE [LARGE SCALE GENOMIC DNA]</scope>
    <source>
        <strain evidence="1">SpSt-374</strain>
    </source>
</reference>
<protein>
    <submittedName>
        <fullName evidence="1">SH3 domain-containing protein</fullName>
    </submittedName>
</protein>
<comment type="caution">
    <text evidence="1">The sequence shown here is derived from an EMBL/GenBank/DDBJ whole genome shotgun (WGS) entry which is preliminary data.</text>
</comment>
<proteinExistence type="predicted"/>
<evidence type="ECO:0000313" key="1">
    <source>
        <dbReference type="EMBL" id="HGG02784.1"/>
    </source>
</evidence>
<gene>
    <name evidence="1" type="ORF">ENR15_19615</name>
</gene>
<name>A0A7C3ZPB1_9CYAN</name>
<dbReference type="EMBL" id="DSPX01000198">
    <property type="protein sequence ID" value="HGG02784.1"/>
    <property type="molecule type" value="Genomic_DNA"/>
</dbReference>